<organism evidence="1 2">
    <name type="scientific">Melastoma candidum</name>
    <dbReference type="NCBI Taxonomy" id="119954"/>
    <lineage>
        <taxon>Eukaryota</taxon>
        <taxon>Viridiplantae</taxon>
        <taxon>Streptophyta</taxon>
        <taxon>Embryophyta</taxon>
        <taxon>Tracheophyta</taxon>
        <taxon>Spermatophyta</taxon>
        <taxon>Magnoliopsida</taxon>
        <taxon>eudicotyledons</taxon>
        <taxon>Gunneridae</taxon>
        <taxon>Pentapetalae</taxon>
        <taxon>rosids</taxon>
        <taxon>malvids</taxon>
        <taxon>Myrtales</taxon>
        <taxon>Melastomataceae</taxon>
        <taxon>Melastomatoideae</taxon>
        <taxon>Melastomateae</taxon>
        <taxon>Melastoma</taxon>
    </lineage>
</organism>
<name>A0ACB9S3T0_9MYRT</name>
<evidence type="ECO:0000313" key="2">
    <source>
        <dbReference type="Proteomes" id="UP001057402"/>
    </source>
</evidence>
<comment type="caution">
    <text evidence="1">The sequence shown here is derived from an EMBL/GenBank/DDBJ whole genome shotgun (WGS) entry which is preliminary data.</text>
</comment>
<dbReference type="EMBL" id="CM042881">
    <property type="protein sequence ID" value="KAI4386116.1"/>
    <property type="molecule type" value="Genomic_DNA"/>
</dbReference>
<protein>
    <submittedName>
        <fullName evidence="1">Uncharacterized protein</fullName>
    </submittedName>
</protein>
<gene>
    <name evidence="1" type="ORF">MLD38_004077</name>
</gene>
<evidence type="ECO:0000313" key="1">
    <source>
        <dbReference type="EMBL" id="KAI4386116.1"/>
    </source>
</evidence>
<reference evidence="2" key="1">
    <citation type="journal article" date="2023" name="Front. Plant Sci.">
        <title>Chromosomal-level genome assembly of Melastoma candidum provides insights into trichome evolution.</title>
        <authorList>
            <person name="Zhong Y."/>
            <person name="Wu W."/>
            <person name="Sun C."/>
            <person name="Zou P."/>
            <person name="Liu Y."/>
            <person name="Dai S."/>
            <person name="Zhou R."/>
        </authorList>
    </citation>
    <scope>NUCLEOTIDE SEQUENCE [LARGE SCALE GENOMIC DNA]</scope>
</reference>
<keyword evidence="2" id="KW-1185">Reference proteome</keyword>
<proteinExistence type="predicted"/>
<sequence>MGKRKKKQRNTRGTQKEIHPITYSKLQAWGSERGCYPQNSSFTSNPCSTEWLRSDPRLTAVGLDLDFKALNWCIKNNISAFRSNESSRISLFHGNVLQPFEATLVSLEPQELIRAIAVSDQQASTEAGDGESDPRVDLKASGEERISKTNLKQIPGRDILCFQLQLLLPP</sequence>
<accession>A0ACB9S3T0</accession>
<dbReference type="Proteomes" id="UP001057402">
    <property type="component" value="Chromosome 2"/>
</dbReference>